<evidence type="ECO:0000256" key="5">
    <source>
        <dbReference type="ARBA" id="ARBA00022840"/>
    </source>
</evidence>
<dbReference type="InterPro" id="IPR059182">
    <property type="entry name" value="Khc_C"/>
</dbReference>
<evidence type="ECO:0000256" key="6">
    <source>
        <dbReference type="ARBA" id="ARBA00023054"/>
    </source>
</evidence>
<name>A0A2I1E1V0_9GLOM</name>
<evidence type="ECO:0000256" key="8">
    <source>
        <dbReference type="ARBA" id="ARBA00023212"/>
    </source>
</evidence>
<dbReference type="CDD" id="cd23649">
    <property type="entry name" value="Khc_CBD_cc"/>
    <property type="match status" value="1"/>
</dbReference>
<keyword evidence="6" id="KW-0175">Coiled coil</keyword>
<keyword evidence="5" id="KW-0067">ATP-binding</keyword>
<dbReference type="AlphaFoldDB" id="A0A2I1E1V0"/>
<proteinExistence type="predicted"/>
<gene>
    <name evidence="9" type="ORF">RhiirA5_412213</name>
</gene>
<keyword evidence="8" id="KW-0206">Cytoskeleton</keyword>
<evidence type="ECO:0000313" key="9">
    <source>
        <dbReference type="EMBL" id="PKC12146.1"/>
    </source>
</evidence>
<evidence type="ECO:0000256" key="7">
    <source>
        <dbReference type="ARBA" id="ARBA00023175"/>
    </source>
</evidence>
<dbReference type="VEuPathDB" id="FungiDB:RhiirA1_463063"/>
<keyword evidence="7" id="KW-0505">Motor protein</keyword>
<comment type="subcellular location">
    <subcellularLocation>
        <location evidence="1">Cytoplasm</location>
        <location evidence="1">Cytoskeleton</location>
    </subcellularLocation>
</comment>
<keyword evidence="2" id="KW-0963">Cytoplasm</keyword>
<comment type="caution">
    <text evidence="9">The sequence shown here is derived from an EMBL/GenBank/DDBJ whole genome shotgun (WGS) entry which is preliminary data.</text>
</comment>
<keyword evidence="4" id="KW-0547">Nucleotide-binding</keyword>
<keyword evidence="3" id="KW-0493">Microtubule</keyword>
<organism evidence="9 10">
    <name type="scientific">Rhizophagus irregularis</name>
    <dbReference type="NCBI Taxonomy" id="588596"/>
    <lineage>
        <taxon>Eukaryota</taxon>
        <taxon>Fungi</taxon>
        <taxon>Fungi incertae sedis</taxon>
        <taxon>Mucoromycota</taxon>
        <taxon>Glomeromycotina</taxon>
        <taxon>Glomeromycetes</taxon>
        <taxon>Glomerales</taxon>
        <taxon>Glomeraceae</taxon>
        <taxon>Rhizophagus</taxon>
    </lineage>
</organism>
<dbReference type="EMBL" id="LLXJ01000267">
    <property type="protein sequence ID" value="PKC12146.1"/>
    <property type="molecule type" value="Genomic_DNA"/>
</dbReference>
<dbReference type="OrthoDB" id="3176171at2759"/>
<sequence length="185" mass="21367">MINHVYEEIKDLALKFPQSISKEDFIQIIGHISSDVILTHQLNNALAVLDTDEDKSHDLADFKVTIESLKRDLQNNCEKVYELELSLDETQEKYNNVLRNSNNEAPQKYLALLEQLINEQRILVEQNSSLKKEIALNERNLLARNERIQALEPLLQDAQEKLTTQNQKFEAQLQAVRERLGASTQ</sequence>
<reference evidence="9 10" key="1">
    <citation type="submission" date="2016-04" db="EMBL/GenBank/DDBJ databases">
        <title>Genome analyses suggest a sexual origin of heterokaryosis in a supposedly ancient asexual fungus.</title>
        <authorList>
            <person name="Ropars J."/>
            <person name="Sedzielewska K."/>
            <person name="Noel J."/>
            <person name="Charron P."/>
            <person name="Farinelli L."/>
            <person name="Marton T."/>
            <person name="Kruger M."/>
            <person name="Pelin A."/>
            <person name="Brachmann A."/>
            <person name="Corradi N."/>
        </authorList>
    </citation>
    <scope>NUCLEOTIDE SEQUENCE [LARGE SCALE GENOMIC DNA]</scope>
    <source>
        <strain evidence="9 10">A5</strain>
    </source>
</reference>
<protein>
    <submittedName>
        <fullName evidence="9">Uncharacterized protein</fullName>
    </submittedName>
</protein>
<evidence type="ECO:0000256" key="1">
    <source>
        <dbReference type="ARBA" id="ARBA00004245"/>
    </source>
</evidence>
<dbReference type="Proteomes" id="UP000232722">
    <property type="component" value="Unassembled WGS sequence"/>
</dbReference>
<evidence type="ECO:0000256" key="2">
    <source>
        <dbReference type="ARBA" id="ARBA00022490"/>
    </source>
</evidence>
<dbReference type="VEuPathDB" id="FungiDB:FUN_024163"/>
<evidence type="ECO:0000256" key="4">
    <source>
        <dbReference type="ARBA" id="ARBA00022741"/>
    </source>
</evidence>
<accession>A0A2I1E1V0</accession>
<evidence type="ECO:0000256" key="3">
    <source>
        <dbReference type="ARBA" id="ARBA00022701"/>
    </source>
</evidence>
<evidence type="ECO:0000313" key="10">
    <source>
        <dbReference type="Proteomes" id="UP000232722"/>
    </source>
</evidence>
<dbReference type="VEuPathDB" id="FungiDB:RhiirFUN_014278"/>
<reference evidence="9 10" key="2">
    <citation type="submission" date="2017-09" db="EMBL/GenBank/DDBJ databases">
        <title>Extensive intraspecific genome diversity in a model arbuscular mycorrhizal fungus.</title>
        <authorList>
            <person name="Chen E.C."/>
            <person name="Morin E."/>
            <person name="Beaudet D."/>
            <person name="Noel J."/>
            <person name="Ndikumana S."/>
            <person name="Charron P."/>
            <person name="St-Onge C."/>
            <person name="Giorgi J."/>
            <person name="Grigoriev I.V."/>
            <person name="Roux C."/>
            <person name="Martin F.M."/>
            <person name="Corradi N."/>
        </authorList>
    </citation>
    <scope>NUCLEOTIDE SEQUENCE [LARGE SCALE GENOMIC DNA]</scope>
    <source>
        <strain evidence="9 10">A5</strain>
    </source>
</reference>